<evidence type="ECO:0000259" key="4">
    <source>
        <dbReference type="PROSITE" id="PS50110"/>
    </source>
</evidence>
<dbReference type="NCBIfam" id="TIGR00254">
    <property type="entry name" value="GGDEF"/>
    <property type="match status" value="1"/>
</dbReference>
<dbReference type="GO" id="GO:0043709">
    <property type="term" value="P:cell adhesion involved in single-species biofilm formation"/>
    <property type="evidence" value="ECO:0007669"/>
    <property type="project" value="TreeGrafter"/>
</dbReference>
<comment type="caution">
    <text evidence="6">The sequence shown here is derived from an EMBL/GenBank/DDBJ whole genome shotgun (WGS) entry which is preliminary data.</text>
</comment>
<evidence type="ECO:0000259" key="5">
    <source>
        <dbReference type="PROSITE" id="PS50887"/>
    </source>
</evidence>
<dbReference type="PROSITE" id="PS50887">
    <property type="entry name" value="GGDEF"/>
    <property type="match status" value="1"/>
</dbReference>
<dbReference type="EMBL" id="QOHR01000025">
    <property type="protein sequence ID" value="REC54780.1"/>
    <property type="molecule type" value="Genomic_DNA"/>
</dbReference>
<dbReference type="Gene3D" id="3.40.50.2300">
    <property type="match status" value="1"/>
</dbReference>
<evidence type="ECO:0000256" key="3">
    <source>
        <dbReference type="PROSITE-ProRule" id="PRU00169"/>
    </source>
</evidence>
<dbReference type="PROSITE" id="PS50110">
    <property type="entry name" value="RESPONSE_REGULATORY"/>
    <property type="match status" value="1"/>
</dbReference>
<evidence type="ECO:0000256" key="2">
    <source>
        <dbReference type="ARBA" id="ARBA00034247"/>
    </source>
</evidence>
<comment type="catalytic activity">
    <reaction evidence="2">
        <text>2 GTP = 3',3'-c-di-GMP + 2 diphosphate</text>
        <dbReference type="Rhea" id="RHEA:24898"/>
        <dbReference type="ChEBI" id="CHEBI:33019"/>
        <dbReference type="ChEBI" id="CHEBI:37565"/>
        <dbReference type="ChEBI" id="CHEBI:58805"/>
        <dbReference type="EC" id="2.7.7.65"/>
    </reaction>
</comment>
<dbReference type="InterPro" id="IPR029787">
    <property type="entry name" value="Nucleotide_cyclase"/>
</dbReference>
<feature type="domain" description="Response regulatory" evidence="4">
    <location>
        <begin position="4"/>
        <end position="123"/>
    </location>
</feature>
<dbReference type="InterPro" id="IPR000160">
    <property type="entry name" value="GGDEF_dom"/>
</dbReference>
<dbReference type="InterPro" id="IPR043128">
    <property type="entry name" value="Rev_trsase/Diguanyl_cyclase"/>
</dbReference>
<accession>A0A3D9BMQ6</accession>
<dbReference type="Proteomes" id="UP000257131">
    <property type="component" value="Unassembled WGS sequence"/>
</dbReference>
<dbReference type="CDD" id="cd01949">
    <property type="entry name" value="GGDEF"/>
    <property type="match status" value="1"/>
</dbReference>
<dbReference type="OrthoDB" id="9812260at2"/>
<dbReference type="AlphaFoldDB" id="A0A3D9BMQ6"/>
<proteinExistence type="predicted"/>
<comment type="caution">
    <text evidence="3">Lacks conserved residue(s) required for the propagation of feature annotation.</text>
</comment>
<dbReference type="SUPFAM" id="SSF52172">
    <property type="entry name" value="CheY-like"/>
    <property type="match status" value="2"/>
</dbReference>
<dbReference type="SUPFAM" id="SSF55073">
    <property type="entry name" value="Nucleotide cyclase"/>
    <property type="match status" value="1"/>
</dbReference>
<dbReference type="InterPro" id="IPR050469">
    <property type="entry name" value="Diguanylate_Cyclase"/>
</dbReference>
<evidence type="ECO:0000256" key="1">
    <source>
        <dbReference type="ARBA" id="ARBA00012528"/>
    </source>
</evidence>
<feature type="domain" description="GGDEF" evidence="5">
    <location>
        <begin position="323"/>
        <end position="464"/>
    </location>
</feature>
<dbReference type="GO" id="GO:0000160">
    <property type="term" value="P:phosphorelay signal transduction system"/>
    <property type="evidence" value="ECO:0007669"/>
    <property type="project" value="InterPro"/>
</dbReference>
<dbReference type="GO" id="GO:0052621">
    <property type="term" value="F:diguanylate cyclase activity"/>
    <property type="evidence" value="ECO:0007669"/>
    <property type="project" value="UniProtKB-EC"/>
</dbReference>
<dbReference type="Gene3D" id="3.30.70.270">
    <property type="match status" value="1"/>
</dbReference>
<dbReference type="Pfam" id="PF00990">
    <property type="entry name" value="GGDEF"/>
    <property type="match status" value="1"/>
</dbReference>
<sequence length="466" mass="47157">MTGTILIADSVATRRIALRARLAPAFRRVALATDAAEALAAARAEAPEVVLAASDLPDMSLADLRRGLARAQGAAGATAPALAIVTPPEDRAARLAALAAGADDAMPAATPVALMLARLRRLLREREDAAELQLHEATRRALGFAEPAPAFAPPARVALLAADAGTAAARAAALSETSGTRVRPLDRQAALALPPEARLDAVVLAADRGAAAGAALVPALRAQGATRTAALLVQTAGARAEAAAAQALDLGAQDALAGPFDAEELALRLEARLAAKRRADRLRADLREGLDAAVTDPLTGLHNRRFAMPELARLAAEAAREDRPLSLLLVDLDHFKAVNDAHGHAAGDRVLAEVAGRLRAALGGAGVAARIGGEEFLVALPATDAAGAERVAQRLCAGVAAGPVLSVAGAEVSVTVSVGVATLPATAATEEAATHAADALFAQADAALYGAKAHGRNRVSAHRPAA</sequence>
<gene>
    <name evidence="6" type="ORF">DRV84_13340</name>
</gene>
<dbReference type="GO" id="GO:0005886">
    <property type="term" value="C:plasma membrane"/>
    <property type="evidence" value="ECO:0007669"/>
    <property type="project" value="TreeGrafter"/>
</dbReference>
<dbReference type="PANTHER" id="PTHR45138:SF9">
    <property type="entry name" value="DIGUANYLATE CYCLASE DGCM-RELATED"/>
    <property type="match status" value="1"/>
</dbReference>
<dbReference type="GO" id="GO:1902201">
    <property type="term" value="P:negative regulation of bacterial-type flagellum-dependent cell motility"/>
    <property type="evidence" value="ECO:0007669"/>
    <property type="project" value="TreeGrafter"/>
</dbReference>
<dbReference type="RefSeq" id="WP_115981551.1">
    <property type="nucleotide sequence ID" value="NZ_QOHR01000025.1"/>
</dbReference>
<name>A0A3D9BMQ6_9RHOB</name>
<dbReference type="SMART" id="SM00267">
    <property type="entry name" value="GGDEF"/>
    <property type="match status" value="1"/>
</dbReference>
<dbReference type="PANTHER" id="PTHR45138">
    <property type="entry name" value="REGULATORY COMPONENTS OF SENSORY TRANSDUCTION SYSTEM"/>
    <property type="match status" value="1"/>
</dbReference>
<reference evidence="6 7" key="1">
    <citation type="journal article" date="2017" name="Int. J. Syst. Evol. Microbiol.">
        <title>Rhodosalinus sediminis gen. nov., sp. nov., isolated from marine saltern.</title>
        <authorList>
            <person name="Guo L.Y."/>
            <person name="Ling S.K."/>
            <person name="Li C.M."/>
            <person name="Chen G.J."/>
            <person name="Du Z.J."/>
        </authorList>
    </citation>
    <scope>NUCLEOTIDE SEQUENCE [LARGE SCALE GENOMIC DNA]</scope>
    <source>
        <strain evidence="6 7">WDN1C137</strain>
    </source>
</reference>
<dbReference type="EC" id="2.7.7.65" evidence="1"/>
<evidence type="ECO:0000313" key="7">
    <source>
        <dbReference type="Proteomes" id="UP000257131"/>
    </source>
</evidence>
<dbReference type="InterPro" id="IPR011006">
    <property type="entry name" value="CheY-like_superfamily"/>
</dbReference>
<keyword evidence="7" id="KW-1185">Reference proteome</keyword>
<evidence type="ECO:0000313" key="6">
    <source>
        <dbReference type="EMBL" id="REC54780.1"/>
    </source>
</evidence>
<protein>
    <recommendedName>
        <fullName evidence="1">diguanylate cyclase</fullName>
        <ecNumber evidence="1">2.7.7.65</ecNumber>
    </recommendedName>
</protein>
<dbReference type="InterPro" id="IPR001789">
    <property type="entry name" value="Sig_transdc_resp-reg_receiver"/>
</dbReference>
<organism evidence="6 7">
    <name type="scientific">Rhodosalinus sediminis</name>
    <dbReference type="NCBI Taxonomy" id="1940533"/>
    <lineage>
        <taxon>Bacteria</taxon>
        <taxon>Pseudomonadati</taxon>
        <taxon>Pseudomonadota</taxon>
        <taxon>Alphaproteobacteria</taxon>
        <taxon>Rhodobacterales</taxon>
        <taxon>Paracoccaceae</taxon>
        <taxon>Rhodosalinus</taxon>
    </lineage>
</organism>
<dbReference type="FunFam" id="3.30.70.270:FF:000001">
    <property type="entry name" value="Diguanylate cyclase domain protein"/>
    <property type="match status" value="1"/>
</dbReference>